<dbReference type="Proteomes" id="UP000527143">
    <property type="component" value="Unassembled WGS sequence"/>
</dbReference>
<dbReference type="RefSeq" id="WP_281393010.1">
    <property type="nucleotide sequence ID" value="NZ_JACIJF010000001.1"/>
</dbReference>
<evidence type="ECO:0000313" key="2">
    <source>
        <dbReference type="Proteomes" id="UP000527143"/>
    </source>
</evidence>
<reference evidence="1 2" key="1">
    <citation type="submission" date="2020-08" db="EMBL/GenBank/DDBJ databases">
        <title>Genomic Encyclopedia of Type Strains, Phase IV (KMG-IV): sequencing the most valuable type-strain genomes for metagenomic binning, comparative biology and taxonomic classification.</title>
        <authorList>
            <person name="Goeker M."/>
        </authorList>
    </citation>
    <scope>NUCLEOTIDE SEQUENCE [LARGE SCALE GENOMIC DNA]</scope>
    <source>
        <strain evidence="1 2">DSM 26736</strain>
    </source>
</reference>
<comment type="caution">
    <text evidence="1">The sequence shown here is derived from an EMBL/GenBank/DDBJ whole genome shotgun (WGS) entry which is preliminary data.</text>
</comment>
<gene>
    <name evidence="1" type="ORF">FHT02_000546</name>
</gene>
<sequence length="44" mass="5173">MDTDYFHRRIAAARFAAMRATTMKAFRAHMDMALAYERQLHRAA</sequence>
<name>A0A840YK72_9SPHN</name>
<evidence type="ECO:0000313" key="1">
    <source>
        <dbReference type="EMBL" id="MBB5709340.1"/>
    </source>
</evidence>
<proteinExistence type="predicted"/>
<keyword evidence="2" id="KW-1185">Reference proteome</keyword>
<accession>A0A840YK72</accession>
<organism evidence="1 2">
    <name type="scientific">Sphingomonas xinjiangensis</name>
    <dbReference type="NCBI Taxonomy" id="643568"/>
    <lineage>
        <taxon>Bacteria</taxon>
        <taxon>Pseudomonadati</taxon>
        <taxon>Pseudomonadota</taxon>
        <taxon>Alphaproteobacteria</taxon>
        <taxon>Sphingomonadales</taxon>
        <taxon>Sphingomonadaceae</taxon>
        <taxon>Sphingomonas</taxon>
    </lineage>
</organism>
<protein>
    <submittedName>
        <fullName evidence="1">Uncharacterized protein</fullName>
    </submittedName>
</protein>
<dbReference type="EMBL" id="JACIJF010000001">
    <property type="protein sequence ID" value="MBB5709340.1"/>
    <property type="molecule type" value="Genomic_DNA"/>
</dbReference>
<dbReference type="AlphaFoldDB" id="A0A840YK72"/>